<dbReference type="InterPro" id="IPR002957">
    <property type="entry name" value="Keratin_I"/>
</dbReference>
<keyword evidence="1" id="KW-0403">Intermediate filament</keyword>
<dbReference type="GO" id="GO:0005198">
    <property type="term" value="F:structural molecule activity"/>
    <property type="evidence" value="ECO:0007669"/>
    <property type="project" value="InterPro"/>
</dbReference>
<dbReference type="PRINTS" id="PR01248">
    <property type="entry name" value="TYPE1KERATIN"/>
</dbReference>
<feature type="coiled-coil region" evidence="3">
    <location>
        <begin position="181"/>
        <end position="215"/>
    </location>
</feature>
<feature type="coiled-coil region" evidence="3">
    <location>
        <begin position="76"/>
        <end position="110"/>
    </location>
</feature>
<evidence type="ECO:0000259" key="4">
    <source>
        <dbReference type="PROSITE" id="PS51842"/>
    </source>
</evidence>
<evidence type="ECO:0000256" key="1">
    <source>
        <dbReference type="ARBA" id="ARBA00022754"/>
    </source>
</evidence>
<reference evidence="5" key="3">
    <citation type="submission" date="2020-05" db="EMBL/GenBank/DDBJ databases">
        <title>Electrophorus electricus (electric eel) genome, fEleEle1, primary haplotype.</title>
        <authorList>
            <person name="Myers G."/>
            <person name="Meyer A."/>
            <person name="Fedrigo O."/>
            <person name="Formenti G."/>
            <person name="Rhie A."/>
            <person name="Tracey A."/>
            <person name="Sims Y."/>
            <person name="Jarvis E.D."/>
        </authorList>
    </citation>
    <scope>NUCLEOTIDE SEQUENCE [LARGE SCALE GENOMIC DNA]</scope>
</reference>
<keyword evidence="2 3" id="KW-0175">Coiled coil</keyword>
<dbReference type="GeneTree" id="ENSGT00950000182969"/>
<dbReference type="Proteomes" id="UP000314983">
    <property type="component" value="Chromosome 21"/>
</dbReference>
<dbReference type="Gene3D" id="1.20.5.500">
    <property type="entry name" value="Single helix bin"/>
    <property type="match status" value="1"/>
</dbReference>
<reference evidence="5" key="4">
    <citation type="submission" date="2025-08" db="UniProtKB">
        <authorList>
            <consortium name="Ensembl"/>
        </authorList>
    </citation>
    <scope>IDENTIFICATION</scope>
</reference>
<reference evidence="6" key="1">
    <citation type="journal article" date="2014" name="Science">
        <title>Nonhuman genetics. Genomic basis for the convergent evolution of electric organs.</title>
        <authorList>
            <person name="Gallant J.R."/>
            <person name="Traeger L.L."/>
            <person name="Volkening J.D."/>
            <person name="Moffett H."/>
            <person name="Chen P.H."/>
            <person name="Novina C.D."/>
            <person name="Phillips G.N.Jr."/>
            <person name="Anand R."/>
            <person name="Wells G.B."/>
            <person name="Pinch M."/>
            <person name="Guth R."/>
            <person name="Unguez G.A."/>
            <person name="Albert J.S."/>
            <person name="Zakon H.H."/>
            <person name="Samanta M.P."/>
            <person name="Sussman M.R."/>
        </authorList>
    </citation>
    <scope>NUCLEOTIDE SEQUENCE [LARGE SCALE GENOMIC DNA]</scope>
</reference>
<feature type="domain" description="IF rod" evidence="4">
    <location>
        <begin position="72"/>
        <end position="370"/>
    </location>
</feature>
<organism evidence="5 6">
    <name type="scientific">Electrophorus electricus</name>
    <name type="common">Electric eel</name>
    <name type="synonym">Gymnotus electricus</name>
    <dbReference type="NCBI Taxonomy" id="8005"/>
    <lineage>
        <taxon>Eukaryota</taxon>
        <taxon>Metazoa</taxon>
        <taxon>Chordata</taxon>
        <taxon>Craniata</taxon>
        <taxon>Vertebrata</taxon>
        <taxon>Euteleostomi</taxon>
        <taxon>Actinopterygii</taxon>
        <taxon>Neopterygii</taxon>
        <taxon>Teleostei</taxon>
        <taxon>Ostariophysi</taxon>
        <taxon>Gymnotiformes</taxon>
        <taxon>Gymnotoidei</taxon>
        <taxon>Gymnotidae</taxon>
        <taxon>Electrophorus</taxon>
    </lineage>
</organism>
<dbReference type="InterPro" id="IPR039008">
    <property type="entry name" value="IF_rod_dom"/>
</dbReference>
<dbReference type="FunFam" id="1.20.5.500:FF:000001">
    <property type="entry name" value="Type II keratin 23"/>
    <property type="match status" value="1"/>
</dbReference>
<reference evidence="6" key="2">
    <citation type="journal article" date="2017" name="Sci. Adv.">
        <title>A tail of two voltages: Proteomic comparison of the three electric organs of the electric eel.</title>
        <authorList>
            <person name="Traeger L.L."/>
            <person name="Sabat G."/>
            <person name="Barrett-Wilt G.A."/>
            <person name="Wells G.B."/>
            <person name="Sussman M.R."/>
        </authorList>
    </citation>
    <scope>NUCLEOTIDE SEQUENCE [LARGE SCALE GENOMIC DNA]</scope>
</reference>
<dbReference type="AlphaFoldDB" id="A0A4W4GZV6"/>
<dbReference type="PANTHER" id="PTHR23239">
    <property type="entry name" value="INTERMEDIATE FILAMENT"/>
    <property type="match status" value="1"/>
</dbReference>
<dbReference type="SUPFAM" id="SSF64593">
    <property type="entry name" value="Intermediate filament protein, coiled coil region"/>
    <property type="match status" value="2"/>
</dbReference>
<dbReference type="FunFam" id="1.20.5.170:FF:000002">
    <property type="entry name" value="Type I keratin KA11"/>
    <property type="match status" value="1"/>
</dbReference>
<dbReference type="GO" id="GO:0005882">
    <property type="term" value="C:intermediate filament"/>
    <property type="evidence" value="ECO:0007669"/>
    <property type="project" value="UniProtKB-KW"/>
</dbReference>
<dbReference type="SMART" id="SM01391">
    <property type="entry name" value="Filament"/>
    <property type="match status" value="1"/>
</dbReference>
<accession>A0A4W4GZV6</accession>
<reference evidence="5" key="5">
    <citation type="submission" date="2025-09" db="UniProtKB">
        <authorList>
            <consortium name="Ensembl"/>
        </authorList>
    </citation>
    <scope>IDENTIFICATION</scope>
</reference>
<dbReference type="PANTHER" id="PTHR23239:SF180">
    <property type="entry name" value="KERATIN, TYPE I CYTOSKELETAL 17"/>
    <property type="match status" value="1"/>
</dbReference>
<evidence type="ECO:0000256" key="2">
    <source>
        <dbReference type="ARBA" id="ARBA00023054"/>
    </source>
</evidence>
<proteinExistence type="predicted"/>
<sequence>MSSAAYNFSASRLNSSVSLSGGYSTRTSSVRLSSIYGGSDGSGVRVSQAGRLKQGFDLNETFDNGFNVSLNEKTTMQNLNDRLASYLNKVRALEKSNAELEFQIREFSEKKSLVNRDYSPYFAEIAKLHEEIKKASLEIAPVILDIDNAKLAAEDFRIKYESELAIRQLVEPDVAGLRSGLDELTVTRSNLETRIEELQEDLVHLKKNHEEVNMAALRSNITSSSVNVDVDAPPQQDLGRMLEEIRTQYEGIIQKNHREMESWYKAKFDKLNMQVKEKTQVMQTSHSEISELKRTLQTLEIELQSQLSLKAALEGTLHDTESHYSLKLSQLQGMINNLQIEITQIRNDMERQSSEYKILLDIKTRLEMEIPHDVYFSTLSDEPVITKRIHTVIEELVDGKVVSRTEDVDTKVLKE</sequence>
<dbReference type="PROSITE" id="PS51842">
    <property type="entry name" value="IF_ROD_2"/>
    <property type="match status" value="1"/>
</dbReference>
<keyword evidence="6" id="KW-1185">Reference proteome</keyword>
<evidence type="ECO:0000313" key="5">
    <source>
        <dbReference type="Ensembl" id="ENSEEEP00000044522.2"/>
    </source>
</evidence>
<dbReference type="Gene3D" id="1.20.5.1160">
    <property type="entry name" value="Vasodilator-stimulated phosphoprotein"/>
    <property type="match status" value="1"/>
</dbReference>
<name>A0A4W4GZV6_ELEEL</name>
<dbReference type="Ensembl" id="ENSEEET00000045026.2">
    <property type="protein sequence ID" value="ENSEEEP00000044522.2"/>
    <property type="gene ID" value="ENSEEEG00000028477.1"/>
</dbReference>
<gene>
    <name evidence="5" type="primary">LOC113588502</name>
</gene>
<dbReference type="Gene3D" id="1.20.5.170">
    <property type="match status" value="1"/>
</dbReference>
<feature type="coiled-coil region" evidence="3">
    <location>
        <begin position="282"/>
        <end position="355"/>
    </location>
</feature>
<evidence type="ECO:0000313" key="6">
    <source>
        <dbReference type="Proteomes" id="UP000314983"/>
    </source>
</evidence>
<protein>
    <recommendedName>
        <fullName evidence="4">IF rod domain-containing protein</fullName>
    </recommendedName>
</protein>
<dbReference type="Pfam" id="PF00038">
    <property type="entry name" value="Filament"/>
    <property type="match status" value="1"/>
</dbReference>
<evidence type="ECO:0000256" key="3">
    <source>
        <dbReference type="SAM" id="Coils"/>
    </source>
</evidence>